<dbReference type="FunFam" id="3.40.50.620:FF:000021">
    <property type="entry name" value="Riboflavin biosynthesis protein"/>
    <property type="match status" value="1"/>
</dbReference>
<dbReference type="EMBL" id="AEUW02000001">
    <property type="protein sequence ID" value="EHJ52235.1"/>
    <property type="molecule type" value="Genomic_DNA"/>
</dbReference>
<comment type="catalytic activity">
    <reaction evidence="14 15">
        <text>FMN + ATP + H(+) = FAD + diphosphate</text>
        <dbReference type="Rhea" id="RHEA:17237"/>
        <dbReference type="ChEBI" id="CHEBI:15378"/>
        <dbReference type="ChEBI" id="CHEBI:30616"/>
        <dbReference type="ChEBI" id="CHEBI:33019"/>
        <dbReference type="ChEBI" id="CHEBI:57692"/>
        <dbReference type="ChEBI" id="CHEBI:58210"/>
        <dbReference type="EC" id="2.7.7.2"/>
    </reaction>
</comment>
<keyword evidence="4 15" id="KW-0285">Flavoprotein</keyword>
<evidence type="ECO:0000256" key="9">
    <source>
        <dbReference type="ARBA" id="ARBA00022777"/>
    </source>
</evidence>
<dbReference type="PANTHER" id="PTHR22749:SF6">
    <property type="entry name" value="RIBOFLAVIN KINASE"/>
    <property type="match status" value="1"/>
</dbReference>
<feature type="domain" description="Riboflavin kinase" evidence="16">
    <location>
        <begin position="183"/>
        <end position="307"/>
    </location>
</feature>
<dbReference type="UniPathway" id="UPA00277">
    <property type="reaction ID" value="UER00407"/>
</dbReference>
<dbReference type="GO" id="GO:0009398">
    <property type="term" value="P:FMN biosynthetic process"/>
    <property type="evidence" value="ECO:0007669"/>
    <property type="project" value="UniProtKB-UniRule"/>
</dbReference>
<dbReference type="Proteomes" id="UP000003573">
    <property type="component" value="Unassembled WGS sequence"/>
</dbReference>
<dbReference type="InterPro" id="IPR014729">
    <property type="entry name" value="Rossmann-like_a/b/a_fold"/>
</dbReference>
<comment type="catalytic activity">
    <reaction evidence="13 15">
        <text>riboflavin + ATP = FMN + ADP + H(+)</text>
        <dbReference type="Rhea" id="RHEA:14357"/>
        <dbReference type="ChEBI" id="CHEBI:15378"/>
        <dbReference type="ChEBI" id="CHEBI:30616"/>
        <dbReference type="ChEBI" id="CHEBI:57986"/>
        <dbReference type="ChEBI" id="CHEBI:58210"/>
        <dbReference type="ChEBI" id="CHEBI:456216"/>
        <dbReference type="EC" id="2.7.1.26"/>
    </reaction>
</comment>
<dbReference type="SMART" id="SM00904">
    <property type="entry name" value="Flavokinase"/>
    <property type="match status" value="1"/>
</dbReference>
<evidence type="ECO:0000313" key="18">
    <source>
        <dbReference type="Proteomes" id="UP000003573"/>
    </source>
</evidence>
<dbReference type="SUPFAM" id="SSF82114">
    <property type="entry name" value="Riboflavin kinase-like"/>
    <property type="match status" value="1"/>
</dbReference>
<comment type="pathway">
    <text evidence="3 15">Cofactor biosynthesis; FMN biosynthesis; FMN from riboflavin (ATP route): step 1/1.</text>
</comment>
<keyword evidence="5 15" id="KW-0288">FMN</keyword>
<dbReference type="AlphaFoldDB" id="G5JVE6"/>
<evidence type="ECO:0000256" key="7">
    <source>
        <dbReference type="ARBA" id="ARBA00022695"/>
    </source>
</evidence>
<dbReference type="GO" id="GO:0003919">
    <property type="term" value="F:FMN adenylyltransferase activity"/>
    <property type="evidence" value="ECO:0007669"/>
    <property type="project" value="UniProtKB-UniRule"/>
</dbReference>
<name>G5JVE6_9STRE</name>
<dbReference type="EC" id="2.7.1.26" evidence="15"/>
<sequence length="308" mass="35076">MTMNIYKIQNAEEIKQSENSVLVLGYFDALHKGHQQLFEQAKKAAAKEGLRVAVLTFPESPQLVFSRYNPSLLDHINFPQKRYAKFAEYGVDDLYLIDFTSHFAKLSSDDFIETYIKALKAKKIVVGFDYKFGYNQADSDYLKRNFQGDIIVLPEVQYEGSKISSTRIRSLIQKGDVRQVEQLLGYAFSTRGIVVHGDARGRTIGFPTANLALIDRTFLPSDGVYVTDALVSGRRYRSMTSIGKNITFGGTELRIEANIFDFDGDIYGETIEIFWLDRIREMTKFNGVDDLVTQLKSDEEIARNFENS</sequence>
<evidence type="ECO:0000256" key="5">
    <source>
        <dbReference type="ARBA" id="ARBA00022643"/>
    </source>
</evidence>
<evidence type="ECO:0000256" key="12">
    <source>
        <dbReference type="ARBA" id="ARBA00023268"/>
    </source>
</evidence>
<dbReference type="PIRSF" id="PIRSF004491">
    <property type="entry name" value="FAD_Synth"/>
    <property type="match status" value="1"/>
</dbReference>
<evidence type="ECO:0000256" key="8">
    <source>
        <dbReference type="ARBA" id="ARBA00022741"/>
    </source>
</evidence>
<evidence type="ECO:0000256" key="4">
    <source>
        <dbReference type="ARBA" id="ARBA00022630"/>
    </source>
</evidence>
<comment type="similarity">
    <text evidence="15">Belongs to the ribF family.</text>
</comment>
<organism evidence="17 18">
    <name type="scientific">Streptococcus macacae NCTC 11558</name>
    <dbReference type="NCBI Taxonomy" id="764298"/>
    <lineage>
        <taxon>Bacteria</taxon>
        <taxon>Bacillati</taxon>
        <taxon>Bacillota</taxon>
        <taxon>Bacilli</taxon>
        <taxon>Lactobacillales</taxon>
        <taxon>Streptococcaceae</taxon>
        <taxon>Streptococcus</taxon>
    </lineage>
</organism>
<dbReference type="CDD" id="cd02064">
    <property type="entry name" value="FAD_synthetase_N"/>
    <property type="match status" value="1"/>
</dbReference>
<comment type="pathway">
    <text evidence="2 15">Cofactor biosynthesis; FAD biosynthesis; FAD from FMN: step 1/1.</text>
</comment>
<dbReference type="GO" id="GO:0008531">
    <property type="term" value="F:riboflavin kinase activity"/>
    <property type="evidence" value="ECO:0007669"/>
    <property type="project" value="UniProtKB-UniRule"/>
</dbReference>
<dbReference type="InterPro" id="IPR004821">
    <property type="entry name" value="Cyt_trans-like"/>
</dbReference>
<keyword evidence="18" id="KW-1185">Reference proteome</keyword>
<evidence type="ECO:0000256" key="10">
    <source>
        <dbReference type="ARBA" id="ARBA00022827"/>
    </source>
</evidence>
<dbReference type="InterPro" id="IPR015864">
    <property type="entry name" value="FAD_synthase"/>
</dbReference>
<dbReference type="Gene3D" id="2.40.30.30">
    <property type="entry name" value="Riboflavin kinase-like"/>
    <property type="match status" value="1"/>
</dbReference>
<dbReference type="InterPro" id="IPR023465">
    <property type="entry name" value="Riboflavin_kinase_dom_sf"/>
</dbReference>
<evidence type="ECO:0000256" key="13">
    <source>
        <dbReference type="ARBA" id="ARBA00047880"/>
    </source>
</evidence>
<dbReference type="InterPro" id="IPR015865">
    <property type="entry name" value="Riboflavin_kinase_bac/euk"/>
</dbReference>
<keyword evidence="10 15" id="KW-0274">FAD</keyword>
<dbReference type="Pfam" id="PF01687">
    <property type="entry name" value="Flavokinase"/>
    <property type="match status" value="1"/>
</dbReference>
<dbReference type="eggNOG" id="COG0196">
    <property type="taxonomic scope" value="Bacteria"/>
</dbReference>
<keyword evidence="9 15" id="KW-0418">Kinase</keyword>
<evidence type="ECO:0000256" key="11">
    <source>
        <dbReference type="ARBA" id="ARBA00022840"/>
    </source>
</evidence>
<dbReference type="PANTHER" id="PTHR22749">
    <property type="entry name" value="RIBOFLAVIN KINASE/FMN ADENYLYLTRANSFERASE"/>
    <property type="match status" value="1"/>
</dbReference>
<protein>
    <recommendedName>
        <fullName evidence="15">Riboflavin biosynthesis protein</fullName>
    </recommendedName>
    <domain>
        <recommendedName>
            <fullName evidence="15">Riboflavin kinase</fullName>
            <ecNumber evidence="15">2.7.1.26</ecNumber>
        </recommendedName>
        <alternativeName>
            <fullName evidence="15">Flavokinase</fullName>
        </alternativeName>
    </domain>
    <domain>
        <recommendedName>
            <fullName evidence="15">FMN adenylyltransferase</fullName>
            <ecNumber evidence="15">2.7.7.2</ecNumber>
        </recommendedName>
        <alternativeName>
            <fullName evidence="15">FAD pyrophosphorylase</fullName>
        </alternativeName>
        <alternativeName>
            <fullName evidence="15">FAD synthase</fullName>
        </alternativeName>
    </domain>
</protein>
<keyword evidence="12" id="KW-0511">Multifunctional enzyme</keyword>
<dbReference type="SUPFAM" id="SSF52374">
    <property type="entry name" value="Nucleotidylyl transferase"/>
    <property type="match status" value="1"/>
</dbReference>
<evidence type="ECO:0000313" key="17">
    <source>
        <dbReference type="EMBL" id="EHJ52235.1"/>
    </source>
</evidence>
<evidence type="ECO:0000256" key="1">
    <source>
        <dbReference type="ARBA" id="ARBA00002121"/>
    </source>
</evidence>
<dbReference type="Pfam" id="PF06574">
    <property type="entry name" value="FAD_syn"/>
    <property type="match status" value="1"/>
</dbReference>
<evidence type="ECO:0000256" key="3">
    <source>
        <dbReference type="ARBA" id="ARBA00005201"/>
    </source>
</evidence>
<dbReference type="InterPro" id="IPR023468">
    <property type="entry name" value="Riboflavin_kinase"/>
</dbReference>
<evidence type="ECO:0000256" key="6">
    <source>
        <dbReference type="ARBA" id="ARBA00022679"/>
    </source>
</evidence>
<keyword evidence="7 15" id="KW-0548">Nucleotidyltransferase</keyword>
<evidence type="ECO:0000256" key="15">
    <source>
        <dbReference type="PIRNR" id="PIRNR004491"/>
    </source>
</evidence>
<comment type="caution">
    <text evidence="17">The sequence shown here is derived from an EMBL/GenBank/DDBJ whole genome shotgun (WGS) entry which is preliminary data.</text>
</comment>
<dbReference type="NCBIfam" id="TIGR00125">
    <property type="entry name" value="cyt_tran_rel"/>
    <property type="match status" value="1"/>
</dbReference>
<comment type="function">
    <text evidence="1">Catalyzes the phosphorylation of riboflavin to FMN followed by the adenylation of FMN to FAD.</text>
</comment>
<dbReference type="UniPathway" id="UPA00276">
    <property type="reaction ID" value="UER00406"/>
</dbReference>
<dbReference type="FunFam" id="2.40.30.30:FF:000003">
    <property type="entry name" value="Riboflavin biosynthesis protein"/>
    <property type="match status" value="1"/>
</dbReference>
<keyword evidence="11 15" id="KW-0067">ATP-binding</keyword>
<evidence type="ECO:0000256" key="2">
    <source>
        <dbReference type="ARBA" id="ARBA00004726"/>
    </source>
</evidence>
<proteinExistence type="inferred from homology"/>
<dbReference type="EC" id="2.7.7.2" evidence="15"/>
<dbReference type="InterPro" id="IPR002606">
    <property type="entry name" value="Riboflavin_kinase_bac"/>
</dbReference>
<dbReference type="NCBIfam" id="NF004162">
    <property type="entry name" value="PRK05627.1-5"/>
    <property type="match status" value="1"/>
</dbReference>
<keyword evidence="8 15" id="KW-0547">Nucleotide-binding</keyword>
<evidence type="ECO:0000256" key="14">
    <source>
        <dbReference type="ARBA" id="ARBA00049494"/>
    </source>
</evidence>
<dbReference type="NCBIfam" id="NF004158">
    <property type="entry name" value="PRK05627.1-1"/>
    <property type="match status" value="1"/>
</dbReference>
<accession>G5JVE6</accession>
<evidence type="ECO:0000259" key="16">
    <source>
        <dbReference type="SMART" id="SM00904"/>
    </source>
</evidence>
<dbReference type="GO" id="GO:0006747">
    <property type="term" value="P:FAD biosynthetic process"/>
    <property type="evidence" value="ECO:0007669"/>
    <property type="project" value="UniProtKB-UniRule"/>
</dbReference>
<keyword evidence="6 15" id="KW-0808">Transferase</keyword>
<dbReference type="GO" id="GO:0005524">
    <property type="term" value="F:ATP binding"/>
    <property type="evidence" value="ECO:0007669"/>
    <property type="project" value="UniProtKB-UniRule"/>
</dbReference>
<dbReference type="NCBIfam" id="TIGR00083">
    <property type="entry name" value="ribF"/>
    <property type="match status" value="1"/>
</dbReference>
<dbReference type="Gene3D" id="3.40.50.620">
    <property type="entry name" value="HUPs"/>
    <property type="match status" value="1"/>
</dbReference>
<gene>
    <name evidence="17" type="primary">ribF</name>
    <name evidence="17" type="ORF">STRMA_0720</name>
</gene>
<reference evidence="17 18" key="1">
    <citation type="journal article" date="2014" name="Int. J. Syst. Evol. Microbiol.">
        <title>Phylogenomics and the dynamic genome evolution of the genus Streptococcus.</title>
        <authorList>
            <consortium name="The Broad Institute Genome Sequencing Platform"/>
            <person name="Richards V.P."/>
            <person name="Palmer S.R."/>
            <person name="Pavinski Bitar P.D."/>
            <person name="Qin X."/>
            <person name="Weinstock G.M."/>
            <person name="Highlander S.K."/>
            <person name="Town C.D."/>
            <person name="Burne R.A."/>
            <person name="Stanhope M.J."/>
        </authorList>
    </citation>
    <scope>NUCLEOTIDE SEQUENCE [LARGE SCALE GENOMIC DNA]</scope>
    <source>
        <strain evidence="17 18">NCTC 11558</strain>
    </source>
</reference>
<dbReference type="GO" id="GO:0009231">
    <property type="term" value="P:riboflavin biosynthetic process"/>
    <property type="evidence" value="ECO:0007669"/>
    <property type="project" value="InterPro"/>
</dbReference>
<dbReference type="STRING" id="764298.STRMA_0720"/>